<proteinExistence type="predicted"/>
<dbReference type="RefSeq" id="WP_030150004.1">
    <property type="nucleotide sequence ID" value="NZ_JOFV01000002.1"/>
</dbReference>
<sequence>MSGVKTESMSLAQARRVALAAQGLHTPRPDAATHRQVTLRQVQRTVDRLGLLQIDSVNVLARAHLVPLYSRLGPYDVSLLERAAGRAPRRLVEYWAHVASYVPPETYRLLEWRQRAYRTEAWGSISGVEASHSAVVEHVRQIVAERGPVTASEVHAILEAQGMGEARGTAEWGWNWSLAKRALELLFFTGEITAARRNAAFERCYDLTERVLPPAVLAAPPVSDEDAVRRLLEIGARAHGVGTLRCFQDYFRLKGPAPRRALAELVEDGVLRPVEVRGWDETTYLHRDAVLPRRAQGRALLSPFDPLVFERTRLERLFGTYYRIEIYVPAAKRVHGYYVLPFLQGDRITAKVDLKADRRAGLLRVMSAHREEHADSGTAPALAAELRLMATWLGLADVVVGPAGDLAPALAAEVGRVDAGAAG</sequence>
<dbReference type="PANTHER" id="PTHR30528:SF0">
    <property type="entry name" value="CYTOPLASMIC PROTEIN"/>
    <property type="match status" value="1"/>
</dbReference>
<dbReference type="InterPro" id="IPR009351">
    <property type="entry name" value="AlkZ-like"/>
</dbReference>
<gene>
    <name evidence="1" type="ORF">EQW73_04110</name>
    <name evidence="2" type="ORF">EQW78_09335</name>
</gene>
<evidence type="ECO:0000313" key="1">
    <source>
        <dbReference type="EMBL" id="RXR26694.1"/>
    </source>
</evidence>
<dbReference type="EMBL" id="SDJQ01000011">
    <property type="protein sequence ID" value="RXR34391.1"/>
    <property type="molecule type" value="Genomic_DNA"/>
</dbReference>
<name>A0A4Q1KVQ8_9CELL</name>
<accession>A0A4Q1KVQ8</accession>
<dbReference type="AlphaFoldDB" id="A0A4Q1KVQ8"/>
<protein>
    <submittedName>
        <fullName evidence="2">Winged helix-turn-helix domain-containing protein</fullName>
    </submittedName>
</protein>
<evidence type="ECO:0000313" key="4">
    <source>
        <dbReference type="Proteomes" id="UP000290517"/>
    </source>
</evidence>
<comment type="caution">
    <text evidence="2">The sequence shown here is derived from an EMBL/GenBank/DDBJ whole genome shotgun (WGS) entry which is preliminary data.</text>
</comment>
<dbReference type="EMBL" id="SDJR01000003">
    <property type="protein sequence ID" value="RXR26694.1"/>
    <property type="molecule type" value="Genomic_DNA"/>
</dbReference>
<dbReference type="PANTHER" id="PTHR30528">
    <property type="entry name" value="CYTOPLASMIC PROTEIN"/>
    <property type="match status" value="1"/>
</dbReference>
<organism evidence="2 3">
    <name type="scientific">Oerskovia turbata</name>
    <dbReference type="NCBI Taxonomy" id="1713"/>
    <lineage>
        <taxon>Bacteria</taxon>
        <taxon>Bacillati</taxon>
        <taxon>Actinomycetota</taxon>
        <taxon>Actinomycetes</taxon>
        <taxon>Micrococcales</taxon>
        <taxon>Cellulomonadaceae</taxon>
        <taxon>Oerskovia</taxon>
    </lineage>
</organism>
<dbReference type="Pfam" id="PF06224">
    <property type="entry name" value="AlkZ-like"/>
    <property type="match status" value="1"/>
</dbReference>
<evidence type="ECO:0000313" key="3">
    <source>
        <dbReference type="Proteomes" id="UP000289805"/>
    </source>
</evidence>
<dbReference type="Proteomes" id="UP000290517">
    <property type="component" value="Unassembled WGS sequence"/>
</dbReference>
<reference evidence="3 4" key="1">
    <citation type="submission" date="2019-01" db="EMBL/GenBank/DDBJ databases">
        <title>Oerskovia turbata Genome sequencing and assembly.</title>
        <authorList>
            <person name="Dou T."/>
        </authorList>
    </citation>
    <scope>NUCLEOTIDE SEQUENCE [LARGE SCALE GENOMIC DNA]</scope>
    <source>
        <strain evidence="2 3">JCM12123</strain>
        <strain evidence="1 4">JCM3160</strain>
    </source>
</reference>
<dbReference type="Proteomes" id="UP000289805">
    <property type="component" value="Unassembled WGS sequence"/>
</dbReference>
<dbReference type="OrthoDB" id="9787207at2"/>
<evidence type="ECO:0000313" key="2">
    <source>
        <dbReference type="EMBL" id="RXR34391.1"/>
    </source>
</evidence>
<keyword evidence="4" id="KW-1185">Reference proteome</keyword>
<dbReference type="STRING" id="1713.GCA_000718325_00441"/>